<dbReference type="EMBL" id="KZ772705">
    <property type="protein sequence ID" value="PTQ41736.1"/>
    <property type="molecule type" value="Genomic_DNA"/>
</dbReference>
<evidence type="ECO:0000313" key="2">
    <source>
        <dbReference type="Proteomes" id="UP000244005"/>
    </source>
</evidence>
<name>A0A2R6X6L4_MARPO</name>
<accession>A0A2R6X6L4</accession>
<proteinExistence type="predicted"/>
<reference evidence="2" key="1">
    <citation type="journal article" date="2017" name="Cell">
        <title>Insights into land plant evolution garnered from the Marchantia polymorpha genome.</title>
        <authorList>
            <person name="Bowman J.L."/>
            <person name="Kohchi T."/>
            <person name="Yamato K.T."/>
            <person name="Jenkins J."/>
            <person name="Shu S."/>
            <person name="Ishizaki K."/>
            <person name="Yamaoka S."/>
            <person name="Nishihama R."/>
            <person name="Nakamura Y."/>
            <person name="Berger F."/>
            <person name="Adam C."/>
            <person name="Aki S.S."/>
            <person name="Althoff F."/>
            <person name="Araki T."/>
            <person name="Arteaga-Vazquez M.A."/>
            <person name="Balasubrmanian S."/>
            <person name="Barry K."/>
            <person name="Bauer D."/>
            <person name="Boehm C.R."/>
            <person name="Briginshaw L."/>
            <person name="Caballero-Perez J."/>
            <person name="Catarino B."/>
            <person name="Chen F."/>
            <person name="Chiyoda S."/>
            <person name="Chovatia M."/>
            <person name="Davies K.M."/>
            <person name="Delmans M."/>
            <person name="Demura T."/>
            <person name="Dierschke T."/>
            <person name="Dolan L."/>
            <person name="Dorantes-Acosta A.E."/>
            <person name="Eklund D.M."/>
            <person name="Florent S.N."/>
            <person name="Flores-Sandoval E."/>
            <person name="Fujiyama A."/>
            <person name="Fukuzawa H."/>
            <person name="Galik B."/>
            <person name="Grimanelli D."/>
            <person name="Grimwood J."/>
            <person name="Grossniklaus U."/>
            <person name="Hamada T."/>
            <person name="Haseloff J."/>
            <person name="Hetherington A.J."/>
            <person name="Higo A."/>
            <person name="Hirakawa Y."/>
            <person name="Hundley H.N."/>
            <person name="Ikeda Y."/>
            <person name="Inoue K."/>
            <person name="Inoue S.I."/>
            <person name="Ishida S."/>
            <person name="Jia Q."/>
            <person name="Kakita M."/>
            <person name="Kanazawa T."/>
            <person name="Kawai Y."/>
            <person name="Kawashima T."/>
            <person name="Kennedy M."/>
            <person name="Kinose K."/>
            <person name="Kinoshita T."/>
            <person name="Kohara Y."/>
            <person name="Koide E."/>
            <person name="Komatsu K."/>
            <person name="Kopischke S."/>
            <person name="Kubo M."/>
            <person name="Kyozuka J."/>
            <person name="Lagercrantz U."/>
            <person name="Lin S.S."/>
            <person name="Lindquist E."/>
            <person name="Lipzen A.M."/>
            <person name="Lu C.W."/>
            <person name="De Luna E."/>
            <person name="Martienssen R.A."/>
            <person name="Minamino N."/>
            <person name="Mizutani M."/>
            <person name="Mizutani M."/>
            <person name="Mochizuki N."/>
            <person name="Monte I."/>
            <person name="Mosher R."/>
            <person name="Nagasaki H."/>
            <person name="Nakagami H."/>
            <person name="Naramoto S."/>
            <person name="Nishitani K."/>
            <person name="Ohtani M."/>
            <person name="Okamoto T."/>
            <person name="Okumura M."/>
            <person name="Phillips J."/>
            <person name="Pollak B."/>
            <person name="Reinders A."/>
            <person name="Rovekamp M."/>
            <person name="Sano R."/>
            <person name="Sawa S."/>
            <person name="Schmid M.W."/>
            <person name="Shirakawa M."/>
            <person name="Solano R."/>
            <person name="Spunde A."/>
            <person name="Suetsugu N."/>
            <person name="Sugano S."/>
            <person name="Sugiyama A."/>
            <person name="Sun R."/>
            <person name="Suzuki Y."/>
            <person name="Takenaka M."/>
            <person name="Takezawa D."/>
            <person name="Tomogane H."/>
            <person name="Tsuzuki M."/>
            <person name="Ueda T."/>
            <person name="Umeda M."/>
            <person name="Ward J.M."/>
            <person name="Watanabe Y."/>
            <person name="Yazaki K."/>
            <person name="Yokoyama R."/>
            <person name="Yoshitake Y."/>
            <person name="Yotsui I."/>
            <person name="Zachgo S."/>
            <person name="Schmutz J."/>
        </authorList>
    </citation>
    <scope>NUCLEOTIDE SEQUENCE [LARGE SCALE GENOMIC DNA]</scope>
    <source>
        <strain evidence="2">Tak-1</strain>
    </source>
</reference>
<gene>
    <name evidence="1" type="ORF">MARPO_0033s0130</name>
</gene>
<keyword evidence="2" id="KW-1185">Reference proteome</keyword>
<protein>
    <submittedName>
        <fullName evidence="1">Uncharacterized protein</fullName>
    </submittedName>
</protein>
<dbReference type="Proteomes" id="UP000244005">
    <property type="component" value="Unassembled WGS sequence"/>
</dbReference>
<evidence type="ECO:0000313" key="1">
    <source>
        <dbReference type="EMBL" id="PTQ41736.1"/>
    </source>
</evidence>
<dbReference type="AlphaFoldDB" id="A0A2R6X6L4"/>
<organism evidence="1 2">
    <name type="scientific">Marchantia polymorpha</name>
    <name type="common">Common liverwort</name>
    <name type="synonym">Marchantia aquatica</name>
    <dbReference type="NCBI Taxonomy" id="3197"/>
    <lineage>
        <taxon>Eukaryota</taxon>
        <taxon>Viridiplantae</taxon>
        <taxon>Streptophyta</taxon>
        <taxon>Embryophyta</taxon>
        <taxon>Marchantiophyta</taxon>
        <taxon>Marchantiopsida</taxon>
        <taxon>Marchantiidae</taxon>
        <taxon>Marchantiales</taxon>
        <taxon>Marchantiaceae</taxon>
        <taxon>Marchantia</taxon>
    </lineage>
</organism>
<dbReference type="Gramene" id="Mp1g15310.1">
    <property type="protein sequence ID" value="Mp1g15310.1.cds1"/>
    <property type="gene ID" value="Mp1g15310"/>
</dbReference>
<sequence>MVEGILHTAGAALLEEDAVVQSPIAGSSPRRISRDSDVGLYIYRTTLRSEGSSSTLLATGLQTKTKG</sequence>